<dbReference type="Proteomes" id="UP000070501">
    <property type="component" value="Unassembled WGS sequence"/>
</dbReference>
<keyword evidence="3" id="KW-1185">Reference proteome</keyword>
<dbReference type="EMBL" id="KQ964260">
    <property type="protein sequence ID" value="KXJ87890.1"/>
    <property type="molecule type" value="Genomic_DNA"/>
</dbReference>
<feature type="non-terminal residue" evidence="2">
    <location>
        <position position="81"/>
    </location>
</feature>
<protein>
    <submittedName>
        <fullName evidence="2">Uncharacterized protein</fullName>
    </submittedName>
</protein>
<evidence type="ECO:0000313" key="2">
    <source>
        <dbReference type="EMBL" id="KXJ87890.1"/>
    </source>
</evidence>
<keyword evidence="1" id="KW-1133">Transmembrane helix</keyword>
<organism evidence="2 3">
    <name type="scientific">Microdochium bolleyi</name>
    <dbReference type="NCBI Taxonomy" id="196109"/>
    <lineage>
        <taxon>Eukaryota</taxon>
        <taxon>Fungi</taxon>
        <taxon>Dikarya</taxon>
        <taxon>Ascomycota</taxon>
        <taxon>Pezizomycotina</taxon>
        <taxon>Sordariomycetes</taxon>
        <taxon>Xylariomycetidae</taxon>
        <taxon>Xylariales</taxon>
        <taxon>Microdochiaceae</taxon>
        <taxon>Microdochium</taxon>
    </lineage>
</organism>
<evidence type="ECO:0000256" key="1">
    <source>
        <dbReference type="SAM" id="Phobius"/>
    </source>
</evidence>
<feature type="transmembrane region" description="Helical" evidence="1">
    <location>
        <begin position="20"/>
        <end position="40"/>
    </location>
</feature>
<dbReference type="InParanoid" id="A0A136ISG7"/>
<name>A0A136ISG7_9PEZI</name>
<sequence>MTAQAITTLLPLMSSSSSPLFAAVAVLGASMLATACWRLVVLSAASAIESCQPPEFPSSLPILGHYPRLLKEGHEFWARLA</sequence>
<accession>A0A136ISG7</accession>
<dbReference type="AlphaFoldDB" id="A0A136ISG7"/>
<dbReference type="OrthoDB" id="1470350at2759"/>
<keyword evidence="1" id="KW-0812">Transmembrane</keyword>
<proteinExistence type="predicted"/>
<reference evidence="2 3" key="1">
    <citation type="submission" date="2016-02" db="EMBL/GenBank/DDBJ databases">
        <title>Draft genome sequence of Microdochium bolleyi, a fungal endophyte of beachgrass.</title>
        <authorList>
            <consortium name="DOE Joint Genome Institute"/>
            <person name="David A.S."/>
            <person name="May G."/>
            <person name="Haridas S."/>
            <person name="Lim J."/>
            <person name="Wang M."/>
            <person name="Labutti K."/>
            <person name="Lipzen A."/>
            <person name="Barry K."/>
            <person name="Grigoriev I.V."/>
        </authorList>
    </citation>
    <scope>NUCLEOTIDE SEQUENCE [LARGE SCALE GENOMIC DNA]</scope>
    <source>
        <strain evidence="2 3">J235TASD1</strain>
    </source>
</reference>
<evidence type="ECO:0000313" key="3">
    <source>
        <dbReference type="Proteomes" id="UP000070501"/>
    </source>
</evidence>
<keyword evidence="1" id="KW-0472">Membrane</keyword>
<gene>
    <name evidence="2" type="ORF">Micbo1qcDRAFT_167034</name>
</gene>